<dbReference type="InterPro" id="IPR001969">
    <property type="entry name" value="Aspartic_peptidase_AS"/>
</dbReference>
<reference evidence="5" key="1">
    <citation type="journal article" date="2010" name="Nature">
        <title>The Amphimedon queenslandica genome and the evolution of animal complexity.</title>
        <authorList>
            <person name="Srivastava M."/>
            <person name="Simakov O."/>
            <person name="Chapman J."/>
            <person name="Fahey B."/>
            <person name="Gauthier M.E."/>
            <person name="Mitros T."/>
            <person name="Richards G.S."/>
            <person name="Conaco C."/>
            <person name="Dacre M."/>
            <person name="Hellsten U."/>
            <person name="Larroux C."/>
            <person name="Putnam N.H."/>
            <person name="Stanke M."/>
            <person name="Adamska M."/>
            <person name="Darling A."/>
            <person name="Degnan S.M."/>
            <person name="Oakley T.H."/>
            <person name="Plachetzki D.C."/>
            <person name="Zhai Y."/>
            <person name="Adamski M."/>
            <person name="Calcino A."/>
            <person name="Cummins S.F."/>
            <person name="Goodstein D.M."/>
            <person name="Harris C."/>
            <person name="Jackson D.J."/>
            <person name="Leys S.P."/>
            <person name="Shu S."/>
            <person name="Woodcroft B.J."/>
            <person name="Vervoort M."/>
            <person name="Kosik K.S."/>
            <person name="Manning G."/>
            <person name="Degnan B.M."/>
            <person name="Rokhsar D.S."/>
        </authorList>
    </citation>
    <scope>NUCLEOTIDE SEQUENCE [LARGE SCALE GENOMIC DNA]</scope>
</reference>
<protein>
    <recommendedName>
        <fullName evidence="3">Peptidase A2 domain-containing protein</fullName>
    </recommendedName>
</protein>
<keyword evidence="1" id="KW-0378">Hydrolase</keyword>
<dbReference type="GeneID" id="105312712"/>
<dbReference type="PANTHER" id="PTHR33327:SF3">
    <property type="entry name" value="RNA-DIRECTED DNA POLYMERASE"/>
    <property type="match status" value="1"/>
</dbReference>
<dbReference type="SUPFAM" id="SSF50630">
    <property type="entry name" value="Acid proteases"/>
    <property type="match status" value="1"/>
</dbReference>
<accession>A0AAN0ILD4</accession>
<evidence type="ECO:0000313" key="4">
    <source>
        <dbReference type="EnsemblMetazoa" id="XP_011403874.1"/>
    </source>
</evidence>
<feature type="transmembrane region" description="Helical" evidence="2">
    <location>
        <begin position="320"/>
        <end position="343"/>
    </location>
</feature>
<dbReference type="InterPro" id="IPR055469">
    <property type="entry name" value="DUF7041"/>
</dbReference>
<dbReference type="EnsemblMetazoa" id="XM_011405572.1">
    <property type="protein sequence ID" value="XP_011403874.1"/>
    <property type="gene ID" value="LOC105312712"/>
</dbReference>
<keyword evidence="2" id="KW-1133">Transmembrane helix</keyword>
<dbReference type="InterPro" id="IPR021109">
    <property type="entry name" value="Peptidase_aspartic_dom_sf"/>
</dbReference>
<dbReference type="PROSITE" id="PS50175">
    <property type="entry name" value="ASP_PROT_RETROV"/>
    <property type="match status" value="1"/>
</dbReference>
<evidence type="ECO:0000313" key="5">
    <source>
        <dbReference type="Proteomes" id="UP000007879"/>
    </source>
</evidence>
<dbReference type="InterPro" id="IPR001995">
    <property type="entry name" value="Peptidase_A2_cat"/>
</dbReference>
<evidence type="ECO:0000256" key="2">
    <source>
        <dbReference type="SAM" id="Phobius"/>
    </source>
</evidence>
<reference evidence="4" key="2">
    <citation type="submission" date="2024-06" db="UniProtKB">
        <authorList>
            <consortium name="EnsemblMetazoa"/>
        </authorList>
    </citation>
    <scope>IDENTIFICATION</scope>
</reference>
<dbReference type="KEGG" id="aqu:105312712"/>
<proteinExistence type="predicted"/>
<sequence>MADGDEDSSSSGASGNSAPATVLYVSLKLIPYWPADPLIWFAQVQAQFDTKGISSQKTKHDYVVSSLSPDIATEVHGLIIKPPTSDQYKALKAALIQRITASQQLQIRQLFQGEELGDRKHIQLLRRMEQLLGNQGSEHTATMLKLFLQHLPSNVRMILASTPGDNTVKDLVTLADKIVEVTGPFCPTPINNVSTQEGDSQLATELTKLREEVAYLKKIVRFNSCLPASRGHHRSHSLRSDCDSPAPRQASDLCWYHERFRDQARFLVDTGAEVSVITPSVLDKQCLQKLTLQAANNSSISTYGKRSLTLGLNLRRSFQWVFVIADIAMPILGADFLHFGLLVDMQYNRQIDNNSFRGERSTCKTTGSLSNVTALFTMECC</sequence>
<keyword evidence="2" id="KW-0472">Membrane</keyword>
<dbReference type="Proteomes" id="UP000007879">
    <property type="component" value="Unassembled WGS sequence"/>
</dbReference>
<name>A0AAN0ILD4_AMPQE</name>
<dbReference type="Pfam" id="PF23055">
    <property type="entry name" value="DUF7041"/>
    <property type="match status" value="1"/>
</dbReference>
<keyword evidence="2" id="KW-0812">Transmembrane</keyword>
<feature type="domain" description="Peptidase A2" evidence="3">
    <location>
        <begin position="264"/>
        <end position="278"/>
    </location>
</feature>
<dbReference type="RefSeq" id="XP_011403874.1">
    <property type="nucleotide sequence ID" value="XM_011405572.1"/>
</dbReference>
<organism evidence="4 5">
    <name type="scientific">Amphimedon queenslandica</name>
    <name type="common">Sponge</name>
    <dbReference type="NCBI Taxonomy" id="400682"/>
    <lineage>
        <taxon>Eukaryota</taxon>
        <taxon>Metazoa</taxon>
        <taxon>Porifera</taxon>
        <taxon>Demospongiae</taxon>
        <taxon>Heteroscleromorpha</taxon>
        <taxon>Haplosclerida</taxon>
        <taxon>Niphatidae</taxon>
        <taxon>Amphimedon</taxon>
    </lineage>
</organism>
<dbReference type="PANTHER" id="PTHR33327">
    <property type="entry name" value="ENDONUCLEASE"/>
    <property type="match status" value="1"/>
</dbReference>
<dbReference type="GO" id="GO:0004190">
    <property type="term" value="F:aspartic-type endopeptidase activity"/>
    <property type="evidence" value="ECO:0007669"/>
    <property type="project" value="InterPro"/>
</dbReference>
<evidence type="ECO:0000259" key="3">
    <source>
        <dbReference type="PROSITE" id="PS50175"/>
    </source>
</evidence>
<dbReference type="AlphaFoldDB" id="A0AAN0ILD4"/>
<dbReference type="FunFam" id="2.40.70.10:FF:000130">
    <property type="entry name" value="Retrovirus-related Pol polyprotein from transposon opus-like Protein"/>
    <property type="match status" value="1"/>
</dbReference>
<dbReference type="GO" id="GO:0006508">
    <property type="term" value="P:proteolysis"/>
    <property type="evidence" value="ECO:0007669"/>
    <property type="project" value="InterPro"/>
</dbReference>
<dbReference type="Gene3D" id="2.40.70.10">
    <property type="entry name" value="Acid Proteases"/>
    <property type="match status" value="1"/>
</dbReference>
<evidence type="ECO:0000256" key="1">
    <source>
        <dbReference type="ARBA" id="ARBA00022801"/>
    </source>
</evidence>
<keyword evidence="5" id="KW-1185">Reference proteome</keyword>
<dbReference type="PROSITE" id="PS00141">
    <property type="entry name" value="ASP_PROTEASE"/>
    <property type="match status" value="1"/>
</dbReference>